<dbReference type="PANTHER" id="PTHR37490:SF2">
    <property type="match status" value="1"/>
</dbReference>
<accession>A0A9Q9ADC7</accession>
<dbReference type="Proteomes" id="UP001056384">
    <property type="component" value="Chromosome 1"/>
</dbReference>
<gene>
    <name evidence="2" type="ORF">Slin15195_G001410</name>
</gene>
<dbReference type="InterPro" id="IPR021838">
    <property type="entry name" value="DUF3431"/>
</dbReference>
<keyword evidence="1" id="KW-0812">Transmembrane</keyword>
<proteinExistence type="predicted"/>
<reference evidence="2" key="1">
    <citation type="submission" date="2022-06" db="EMBL/GenBank/DDBJ databases">
        <title>Complete genome sequences of two strains of the flax pathogen Septoria linicola.</title>
        <authorList>
            <person name="Lapalu N."/>
            <person name="Simon A."/>
            <person name="Demenou B."/>
            <person name="Paumier D."/>
            <person name="Guillot M.-P."/>
            <person name="Gout L."/>
            <person name="Valade R."/>
        </authorList>
    </citation>
    <scope>NUCLEOTIDE SEQUENCE</scope>
    <source>
        <strain evidence="2">SE15195</strain>
    </source>
</reference>
<dbReference type="PANTHER" id="PTHR37490">
    <property type="entry name" value="EXPRESSED PROTEIN"/>
    <property type="match status" value="1"/>
</dbReference>
<keyword evidence="3" id="KW-1185">Reference proteome</keyword>
<protein>
    <submittedName>
        <fullName evidence="2">Uncharacterized protein</fullName>
    </submittedName>
</protein>
<keyword evidence="1" id="KW-0472">Membrane</keyword>
<evidence type="ECO:0000256" key="1">
    <source>
        <dbReference type="SAM" id="Phobius"/>
    </source>
</evidence>
<dbReference type="AlphaFoldDB" id="A0A9Q9ADC7"/>
<dbReference type="Pfam" id="PF11913">
    <property type="entry name" value="DUF3431"/>
    <property type="match status" value="1"/>
</dbReference>
<name>A0A9Q9ADC7_9PEZI</name>
<organism evidence="2 3">
    <name type="scientific">Septoria linicola</name>
    <dbReference type="NCBI Taxonomy" id="215465"/>
    <lineage>
        <taxon>Eukaryota</taxon>
        <taxon>Fungi</taxon>
        <taxon>Dikarya</taxon>
        <taxon>Ascomycota</taxon>
        <taxon>Pezizomycotina</taxon>
        <taxon>Dothideomycetes</taxon>
        <taxon>Dothideomycetidae</taxon>
        <taxon>Mycosphaerellales</taxon>
        <taxon>Mycosphaerellaceae</taxon>
        <taxon>Septoria</taxon>
    </lineage>
</organism>
<dbReference type="EMBL" id="CP099418">
    <property type="protein sequence ID" value="USW46822.1"/>
    <property type="molecule type" value="Genomic_DNA"/>
</dbReference>
<sequence length="363" mass="42253">MLISRRLALRPRAIIILLLFTPLCYFLLYHLKPAIQHHAVQRHDADHFPIPVKSPDGPSINLVVATTAKDDMSWTKNLRIPHLQVIRYVSDSQSAKYHPSKPKGREALMYLTYIHDFYDTLPDISIFIHAEENPWHMDGALLESMTFALSHLDFSQVIESRYFNLRVNWKHGCPAQINTSMTTEIDEKKQEQHLMAEAFRAIFGADVQVPEILAGACCSQFAVSRDAIRQRAKYEYKHYMDWLIETSWSDYISGRVFEHLWPYIFLNRPIECPIEWKSLCSMYGVCFGGQNQLQKYQQVWDARRAVDGNVTFWKDVWRPKDTEALRHRSEKYTEWLHERLAAALTSGKAAENRGHVLGDLYTP</sequence>
<feature type="transmembrane region" description="Helical" evidence="1">
    <location>
        <begin position="12"/>
        <end position="31"/>
    </location>
</feature>
<keyword evidence="1" id="KW-1133">Transmembrane helix</keyword>
<dbReference type="OrthoDB" id="426718at2759"/>
<evidence type="ECO:0000313" key="3">
    <source>
        <dbReference type="Proteomes" id="UP001056384"/>
    </source>
</evidence>
<evidence type="ECO:0000313" key="2">
    <source>
        <dbReference type="EMBL" id="USW46822.1"/>
    </source>
</evidence>